<evidence type="ECO:0000256" key="7">
    <source>
        <dbReference type="ARBA" id="ARBA00023065"/>
    </source>
</evidence>
<sequence>MKSDNIPVDVCPLIWISSDKADDLESPLKEAVKTPSKFEQQPLTFPDQELVYITRESPYLFIYKTNGYWLVADRYHSDRPLARIQHYASVPQDTSTINSSYEGRNDVDKNWKIFADDQWIEDPSFSITCAYAFLDLLKTENGTIVEDLSLEELYKNASHEQSEFIQRYFTAQWLPLSVGNVESMSSMLDVDYYTVTTMVSNLGDPWGDCREQAMKYFDEYTITRCKVDCETQYIDRHCKCREIQMPSNEGIPKVCGVGDWIHCAKVKMDELRAASNECSSCPNPCESVQYVPTTSFSVILGEESTSQDEKTARLQSKLFRAREVTYRVVREKYLGTARIFHIMNQQMLYMKKFTQHVNGSLAAEYDHATTHALQVKADCVWMRDIMFESSRTVESNISVHVDDFKNVLLTLTSDAFVQLETLVNETMAVIEGALGQYGDIWPLMIQSDPLHAEYRRAYDDYVNNTIQRNNMTIWQTASELLSSLKYIRDGVHAVLYGNLTNLNTGLYSNFALNKTLLDAIRSDIGEHCSWCVEASATPVIEVLQRRVLSRVGEQTRTRLNEVIRTVEQAIDDYLSENWVKWFWAWVRFPITKETLVNFRDKIRIAFQLTQSINGDAQAAADDTREVLLLMSDLVGYAWGLQCQTKLPKLLNEYGGNQVVTAEMLVSLYSYLERQNFAVHRFQADYTATNMTLEAVGNSLGNSFDEISNKVHGLKLRLDSSINGRSLLLSDIRKQINQIYFVIMAQTGKATTLAGISNYWRDFGIRSPDAELPSTKLIGDLELPLLDYSMLSDGNDSQYWFGLVEALKEHQSFLQKQLDQLDYKLAIYVPCIEFERSITYIDYDRRTMQAFDSVWYKNFLSVDVFYKELTENKVAQQKAYRYQNLLSELGGLMGLLLGASVLTLGEIADLFIYNAFRRRLKSKVQPSK</sequence>
<evidence type="ECO:0000256" key="1">
    <source>
        <dbReference type="ARBA" id="ARBA00004141"/>
    </source>
</evidence>
<comment type="caution">
    <text evidence="13">The sequence shown here is derived from an EMBL/GenBank/DDBJ whole genome shotgun (WGS) entry which is preliminary data.</text>
</comment>
<reference evidence="13" key="1">
    <citation type="journal article" date="2023" name="Mol. Biol. Evol.">
        <title>Third-Generation Sequencing Reveals the Adaptive Role of the Epigenome in Three Deep-Sea Polychaetes.</title>
        <authorList>
            <person name="Perez M."/>
            <person name="Aroh O."/>
            <person name="Sun Y."/>
            <person name="Lan Y."/>
            <person name="Juniper S.K."/>
            <person name="Young C.R."/>
            <person name="Angers B."/>
            <person name="Qian P.Y."/>
        </authorList>
    </citation>
    <scope>NUCLEOTIDE SEQUENCE</scope>
    <source>
        <strain evidence="13">P08H-3</strain>
    </source>
</reference>
<keyword evidence="9 11" id="KW-0739">Sodium transport</keyword>
<protein>
    <submittedName>
        <fullName evidence="13">Uncharacterized protein</fullName>
    </submittedName>
</protein>
<evidence type="ECO:0000256" key="2">
    <source>
        <dbReference type="ARBA" id="ARBA00022448"/>
    </source>
</evidence>
<dbReference type="GO" id="GO:0005886">
    <property type="term" value="C:plasma membrane"/>
    <property type="evidence" value="ECO:0007669"/>
    <property type="project" value="TreeGrafter"/>
</dbReference>
<evidence type="ECO:0000256" key="4">
    <source>
        <dbReference type="ARBA" id="ARBA00022692"/>
    </source>
</evidence>
<evidence type="ECO:0000256" key="5">
    <source>
        <dbReference type="ARBA" id="ARBA00022989"/>
    </source>
</evidence>
<dbReference type="PANTHER" id="PTHR11690:SF222">
    <property type="entry name" value="AMILORIDE-SENSITIVE SODIUM CHANNEL SUBUNIT GAMMA"/>
    <property type="match status" value="1"/>
</dbReference>
<evidence type="ECO:0000256" key="12">
    <source>
        <dbReference type="SAM" id="Phobius"/>
    </source>
</evidence>
<dbReference type="Gene3D" id="1.10.287.770">
    <property type="entry name" value="YojJ-like"/>
    <property type="match status" value="1"/>
</dbReference>
<dbReference type="AlphaFoldDB" id="A0AAD9ITE3"/>
<name>A0AAD9ITE3_9ANNE</name>
<dbReference type="Proteomes" id="UP001208570">
    <property type="component" value="Unassembled WGS sequence"/>
</dbReference>
<gene>
    <name evidence="13" type="ORF">LSH36_1376g00010</name>
</gene>
<evidence type="ECO:0000256" key="10">
    <source>
        <dbReference type="ARBA" id="ARBA00023303"/>
    </source>
</evidence>
<dbReference type="GO" id="GO:0015280">
    <property type="term" value="F:ligand-gated sodium channel activity"/>
    <property type="evidence" value="ECO:0007669"/>
    <property type="project" value="TreeGrafter"/>
</dbReference>
<dbReference type="EMBL" id="JAODUP010001376">
    <property type="protein sequence ID" value="KAK2140374.1"/>
    <property type="molecule type" value="Genomic_DNA"/>
</dbReference>
<keyword evidence="5 12" id="KW-1133">Transmembrane helix</keyword>
<feature type="transmembrane region" description="Helical" evidence="12">
    <location>
        <begin position="888"/>
        <end position="912"/>
    </location>
</feature>
<keyword evidence="7 11" id="KW-0406">Ion transport</keyword>
<keyword evidence="10 11" id="KW-0407">Ion channel</keyword>
<dbReference type="PANTHER" id="PTHR11690">
    <property type="entry name" value="AMILORIDE-SENSITIVE SODIUM CHANNEL-RELATED"/>
    <property type="match status" value="1"/>
</dbReference>
<evidence type="ECO:0000313" key="14">
    <source>
        <dbReference type="Proteomes" id="UP001208570"/>
    </source>
</evidence>
<proteinExistence type="inferred from homology"/>
<keyword evidence="14" id="KW-1185">Reference proteome</keyword>
<keyword evidence="8 12" id="KW-0472">Membrane</keyword>
<evidence type="ECO:0000256" key="9">
    <source>
        <dbReference type="ARBA" id="ARBA00023201"/>
    </source>
</evidence>
<keyword evidence="6" id="KW-0915">Sodium</keyword>
<evidence type="ECO:0000256" key="8">
    <source>
        <dbReference type="ARBA" id="ARBA00023136"/>
    </source>
</evidence>
<evidence type="ECO:0000256" key="6">
    <source>
        <dbReference type="ARBA" id="ARBA00023053"/>
    </source>
</evidence>
<accession>A0AAD9ITE3</accession>
<dbReference type="Pfam" id="PF00858">
    <property type="entry name" value="ASC"/>
    <property type="match status" value="2"/>
</dbReference>
<evidence type="ECO:0000256" key="3">
    <source>
        <dbReference type="ARBA" id="ARBA00022461"/>
    </source>
</evidence>
<evidence type="ECO:0000313" key="13">
    <source>
        <dbReference type="EMBL" id="KAK2140374.1"/>
    </source>
</evidence>
<dbReference type="InterPro" id="IPR001873">
    <property type="entry name" value="ENaC"/>
</dbReference>
<comment type="similarity">
    <text evidence="11">Belongs to the amiloride-sensitive sodium channel (TC 1.A.6) family.</text>
</comment>
<comment type="subcellular location">
    <subcellularLocation>
        <location evidence="1">Membrane</location>
        <topology evidence="1">Multi-pass membrane protein</topology>
    </subcellularLocation>
</comment>
<keyword evidence="2 11" id="KW-0813">Transport</keyword>
<keyword evidence="4 11" id="KW-0812">Transmembrane</keyword>
<evidence type="ECO:0000256" key="11">
    <source>
        <dbReference type="RuleBase" id="RU000679"/>
    </source>
</evidence>
<keyword evidence="3 11" id="KW-0894">Sodium channel</keyword>
<organism evidence="13 14">
    <name type="scientific">Paralvinella palmiformis</name>
    <dbReference type="NCBI Taxonomy" id="53620"/>
    <lineage>
        <taxon>Eukaryota</taxon>
        <taxon>Metazoa</taxon>
        <taxon>Spiralia</taxon>
        <taxon>Lophotrochozoa</taxon>
        <taxon>Annelida</taxon>
        <taxon>Polychaeta</taxon>
        <taxon>Sedentaria</taxon>
        <taxon>Canalipalpata</taxon>
        <taxon>Terebellida</taxon>
        <taxon>Terebelliformia</taxon>
        <taxon>Alvinellidae</taxon>
        <taxon>Paralvinella</taxon>
    </lineage>
</organism>
<dbReference type="Gene3D" id="1.10.287.820">
    <property type="entry name" value="Acid-sensing ion channel domain"/>
    <property type="match status" value="1"/>
</dbReference>